<dbReference type="SMART" id="SM01233">
    <property type="entry name" value="HABP4_PAI-RBP1"/>
    <property type="match status" value="1"/>
</dbReference>
<proteinExistence type="predicted"/>
<feature type="compositionally biased region" description="Polar residues" evidence="1">
    <location>
        <begin position="327"/>
        <end position="336"/>
    </location>
</feature>
<feature type="compositionally biased region" description="Gly residues" evidence="1">
    <location>
        <begin position="306"/>
        <end position="315"/>
    </location>
</feature>
<dbReference type="Gene3D" id="6.10.140.1040">
    <property type="match status" value="1"/>
</dbReference>
<keyword evidence="4" id="KW-1185">Reference proteome</keyword>
<feature type="compositionally biased region" description="Low complexity" evidence="1">
    <location>
        <begin position="44"/>
        <end position="62"/>
    </location>
</feature>
<reference evidence="3" key="1">
    <citation type="submission" date="2018-04" db="EMBL/GenBank/DDBJ databases">
        <title>Whole genome sequencing of Hypsizygus marmoreus.</title>
        <authorList>
            <person name="Choi I.-G."/>
            <person name="Min B."/>
            <person name="Kim J.-G."/>
            <person name="Kim S."/>
            <person name="Oh Y.-L."/>
            <person name="Kong W.-S."/>
            <person name="Park H."/>
            <person name="Jeong J."/>
            <person name="Song E.-S."/>
        </authorList>
    </citation>
    <scope>NUCLEOTIDE SEQUENCE [LARGE SCALE GENOMIC DNA]</scope>
    <source>
        <strain evidence="3">51987-8</strain>
    </source>
</reference>
<feature type="region of interest" description="Disordered" evidence="1">
    <location>
        <begin position="281"/>
        <end position="336"/>
    </location>
</feature>
<evidence type="ECO:0000313" key="3">
    <source>
        <dbReference type="EMBL" id="RDB29680.1"/>
    </source>
</evidence>
<dbReference type="InterPro" id="IPR039764">
    <property type="entry name" value="HABP4/SERBP1-like"/>
</dbReference>
<protein>
    <recommendedName>
        <fullName evidence="2">Hyaluronan/mRNA-binding protein domain-containing protein</fullName>
    </recommendedName>
</protein>
<feature type="compositionally biased region" description="Basic and acidic residues" evidence="1">
    <location>
        <begin position="112"/>
        <end position="129"/>
    </location>
</feature>
<dbReference type="InterPro" id="IPR006861">
    <property type="entry name" value="HABP4_PAIRBP1-bd"/>
</dbReference>
<feature type="domain" description="Hyaluronan/mRNA-binding protein" evidence="2">
    <location>
        <begin position="110"/>
        <end position="234"/>
    </location>
</feature>
<dbReference type="InParanoid" id="A0A369K885"/>
<comment type="caution">
    <text evidence="3">The sequence shown here is derived from an EMBL/GenBank/DDBJ whole genome shotgun (WGS) entry which is preliminary data.</text>
</comment>
<dbReference type="PANTHER" id="PTHR12299">
    <property type="entry name" value="HYALURONIC ACID-BINDING PROTEIN 4"/>
    <property type="match status" value="1"/>
</dbReference>
<dbReference type="Pfam" id="PF04774">
    <property type="entry name" value="HABP4_PAI-RBP1"/>
    <property type="match status" value="1"/>
</dbReference>
<dbReference type="EMBL" id="LUEZ02000010">
    <property type="protein sequence ID" value="RDB29680.1"/>
    <property type="molecule type" value="Genomic_DNA"/>
</dbReference>
<feature type="compositionally biased region" description="Basic and acidic residues" evidence="1">
    <location>
        <begin position="185"/>
        <end position="198"/>
    </location>
</feature>
<dbReference type="GO" id="GO:0005634">
    <property type="term" value="C:nucleus"/>
    <property type="evidence" value="ECO:0007669"/>
    <property type="project" value="TreeGrafter"/>
</dbReference>
<sequence length="336" mass="35305">MSVATKNPFALLDAEGASRPSSPAPAPAPQAPAAPPAPTRGTQKPRGGPAARGGKYYARGGANKPAPKDGNLNQNGIDEPAPVEGQRRFEARGRGRGEGRGGRGGAVRGGRRPFDKHSQTGKSDSDKKIQQSWGGADPNAELKVEEEATVDAAAEGTNEWAADSAPAADWGAPAPADTAEAAPAEAEKTEGRPRREREPEEEDNTLTLEQYLAQQKEKESAIPKLEGTRQANEGADASIWKDVVPLQKEGEDAYFVGKSKSAHKARTKKDEKVFLEIDARFERPDRGGRGRGGRGGDRGGDRARAGGRGRGGARGGRQAPAPVVNVDDQTAFPSLS</sequence>
<feature type="compositionally biased region" description="Basic and acidic residues" evidence="1">
    <location>
        <begin position="281"/>
        <end position="304"/>
    </location>
</feature>
<evidence type="ECO:0000259" key="2">
    <source>
        <dbReference type="SMART" id="SM01233"/>
    </source>
</evidence>
<evidence type="ECO:0000313" key="4">
    <source>
        <dbReference type="Proteomes" id="UP000076154"/>
    </source>
</evidence>
<organism evidence="3 4">
    <name type="scientific">Hypsizygus marmoreus</name>
    <name type="common">White beech mushroom</name>
    <name type="synonym">Agaricus marmoreus</name>
    <dbReference type="NCBI Taxonomy" id="39966"/>
    <lineage>
        <taxon>Eukaryota</taxon>
        <taxon>Fungi</taxon>
        <taxon>Dikarya</taxon>
        <taxon>Basidiomycota</taxon>
        <taxon>Agaricomycotina</taxon>
        <taxon>Agaricomycetes</taxon>
        <taxon>Agaricomycetidae</taxon>
        <taxon>Agaricales</taxon>
        <taxon>Tricholomatineae</taxon>
        <taxon>Lyophyllaceae</taxon>
        <taxon>Hypsizygus</taxon>
    </lineage>
</organism>
<dbReference type="Proteomes" id="UP000076154">
    <property type="component" value="Unassembled WGS sequence"/>
</dbReference>
<dbReference type="PANTHER" id="PTHR12299:SF17">
    <property type="entry name" value="AT19571P-RELATED"/>
    <property type="match status" value="1"/>
</dbReference>
<feature type="region of interest" description="Disordered" evidence="1">
    <location>
        <begin position="1"/>
        <end position="237"/>
    </location>
</feature>
<dbReference type="OrthoDB" id="5390558at2759"/>
<dbReference type="AlphaFoldDB" id="A0A369K885"/>
<name>A0A369K885_HYPMA</name>
<dbReference type="GO" id="GO:0005737">
    <property type="term" value="C:cytoplasm"/>
    <property type="evidence" value="ECO:0007669"/>
    <property type="project" value="TreeGrafter"/>
</dbReference>
<dbReference type="GO" id="GO:0003723">
    <property type="term" value="F:RNA binding"/>
    <property type="evidence" value="ECO:0007669"/>
    <property type="project" value="InterPro"/>
</dbReference>
<accession>A0A369K885</accession>
<feature type="compositionally biased region" description="Pro residues" evidence="1">
    <location>
        <begin position="22"/>
        <end position="38"/>
    </location>
</feature>
<dbReference type="STRING" id="39966.A0A369K885"/>
<feature type="compositionally biased region" description="Low complexity" evidence="1">
    <location>
        <begin position="150"/>
        <end position="184"/>
    </location>
</feature>
<evidence type="ECO:0000256" key="1">
    <source>
        <dbReference type="SAM" id="MobiDB-lite"/>
    </source>
</evidence>
<gene>
    <name evidence="3" type="ORF">Hypma_015481</name>
</gene>
<feature type="compositionally biased region" description="Basic and acidic residues" evidence="1">
    <location>
        <begin position="85"/>
        <end position="101"/>
    </location>
</feature>